<dbReference type="PANTHER" id="PTHR21310">
    <property type="entry name" value="AMINOGLYCOSIDE PHOSPHOTRANSFERASE-RELATED-RELATED"/>
    <property type="match status" value="1"/>
</dbReference>
<dbReference type="Proteomes" id="UP000003986">
    <property type="component" value="Unassembled WGS sequence"/>
</dbReference>
<gene>
    <name evidence="3" type="ORF">SSGG_02683</name>
</gene>
<name>D6AKR4_STRFL</name>
<proteinExistence type="predicted"/>
<dbReference type="PANTHER" id="PTHR21310:SF42">
    <property type="entry name" value="BIFUNCTIONAL AAC_APH"/>
    <property type="match status" value="1"/>
</dbReference>
<dbReference type="Gene3D" id="3.90.1200.10">
    <property type="match status" value="1"/>
</dbReference>
<feature type="region of interest" description="Disordered" evidence="1">
    <location>
        <begin position="1"/>
        <end position="29"/>
    </location>
</feature>
<dbReference type="CDD" id="cd05155">
    <property type="entry name" value="APH_ChoK_like_1"/>
    <property type="match status" value="1"/>
</dbReference>
<reference evidence="4" key="1">
    <citation type="submission" date="2008-10" db="EMBL/GenBank/DDBJ databases">
        <authorList>
            <person name="Molnar K."/>
        </authorList>
    </citation>
    <scope>NUCLEOTIDE SEQUENCE [LARGE SCALE GENOMIC DNA]</scope>
    <source>
        <strain evidence="4">NRRL 15998</strain>
    </source>
</reference>
<dbReference type="InterPro" id="IPR011009">
    <property type="entry name" value="Kinase-like_dom_sf"/>
</dbReference>
<dbReference type="AlphaFoldDB" id="D6AKR4"/>
<evidence type="ECO:0000256" key="1">
    <source>
        <dbReference type="SAM" id="MobiDB-lite"/>
    </source>
</evidence>
<accession>D6AKR4</accession>
<dbReference type="EMBL" id="DS999644">
    <property type="protein sequence ID" value="EFE75316.2"/>
    <property type="molecule type" value="Genomic_DNA"/>
</dbReference>
<dbReference type="InterPro" id="IPR002575">
    <property type="entry name" value="Aminoglycoside_PTrfase"/>
</dbReference>
<dbReference type="InterPro" id="IPR051678">
    <property type="entry name" value="AGP_Transferase"/>
</dbReference>
<dbReference type="GO" id="GO:0016740">
    <property type="term" value="F:transferase activity"/>
    <property type="evidence" value="ECO:0007669"/>
    <property type="project" value="UniProtKB-KW"/>
</dbReference>
<evidence type="ECO:0000313" key="3">
    <source>
        <dbReference type="EMBL" id="EFE75316.2"/>
    </source>
</evidence>
<organism evidence="3 4">
    <name type="scientific">Streptomyces filamentosus NRRL 15998</name>
    <dbReference type="NCBI Taxonomy" id="457431"/>
    <lineage>
        <taxon>Bacteria</taxon>
        <taxon>Bacillati</taxon>
        <taxon>Actinomycetota</taxon>
        <taxon>Actinomycetes</taxon>
        <taxon>Kitasatosporales</taxon>
        <taxon>Streptomycetaceae</taxon>
        <taxon>Streptomyces</taxon>
    </lineage>
</organism>
<dbReference type="Gene3D" id="3.30.200.20">
    <property type="entry name" value="Phosphorylase Kinase, domain 1"/>
    <property type="match status" value="1"/>
</dbReference>
<reference evidence="4" key="2">
    <citation type="submission" date="2008-12" db="EMBL/GenBank/DDBJ databases">
        <title>Annotation of Streptomyces roseosporus strain NRRL 15998.</title>
        <authorList>
            <consortium name="The Broad Institute Genome Sequencing Platform"/>
            <consortium name="Broad Institute Microbial Sequencing Center"/>
            <person name="Fischbach M."/>
            <person name="Ward D."/>
            <person name="Young S."/>
            <person name="Kodira C.D."/>
            <person name="Zeng Q."/>
            <person name="Koehrsen M."/>
            <person name="Godfrey P."/>
            <person name="Alvarado L."/>
            <person name="Berlin A.M."/>
            <person name="Borenstein D."/>
            <person name="Chen Z."/>
            <person name="Engels R."/>
            <person name="Freedman E."/>
            <person name="Gellesch M."/>
            <person name="Goldberg J."/>
            <person name="Griggs A."/>
            <person name="Gujja S."/>
            <person name="Heiman D.I."/>
            <person name="Hepburn T.A."/>
            <person name="Howarth C."/>
            <person name="Jen D."/>
            <person name="Larson L."/>
            <person name="Lewis B."/>
            <person name="Mehta T."/>
            <person name="Park D."/>
            <person name="Pearson M."/>
            <person name="Roberts A."/>
            <person name="Saif S."/>
            <person name="Shea T.D."/>
            <person name="Shenoy N."/>
            <person name="Sisk P."/>
            <person name="Stolte C."/>
            <person name="Sykes S.N."/>
            <person name="Walk T."/>
            <person name="White J."/>
            <person name="Yandava C."/>
            <person name="Straight P."/>
            <person name="Clardy J."/>
            <person name="Hung D."/>
            <person name="Kolter R."/>
            <person name="Mekalanos J."/>
            <person name="Walker S."/>
            <person name="Walsh C.T."/>
            <person name="Wieland B.L.C."/>
            <person name="Ilzarbe M."/>
            <person name="Galagan J."/>
            <person name="Nusbaum C."/>
            <person name="Birren B."/>
        </authorList>
    </citation>
    <scope>NUCLEOTIDE SEQUENCE [LARGE SCALE GENOMIC DNA]</scope>
    <source>
        <strain evidence="4">NRRL 15998</strain>
    </source>
</reference>
<keyword evidence="3" id="KW-0808">Transferase</keyword>
<protein>
    <submittedName>
        <fullName evidence="3">Phosphotransferase</fullName>
    </submittedName>
</protein>
<sequence>MRDAAPIFERGDALRGQEGTPHGEVSGRTAPAALCGPGATWFDHRMIVEPSLVHGLIAAQFPHWADLPVEVVGASGTANAIYRLGADKAVRLPRTEGSAADVATEHRWLPRLAGQLPFPVPLPLAQGAPDKTFPRPWSVCTWLEGTNPRPGDAASSSDLLAADLAEFVLALRRIAPEDAPPAYRSEPLASRDAATREALAALGGVVDAEAVAAVWKDSLSAPPFTAAPVWVHGDLQPGNVLVADGRLAAVIDFGCTGLADPAVDLIAAWYLLTAGARQTFRTAVAADDATWARGRGWALSIALLELAHYRESNPVMARIAAHVIGEIVT</sequence>
<evidence type="ECO:0000259" key="2">
    <source>
        <dbReference type="Pfam" id="PF01636"/>
    </source>
</evidence>
<dbReference type="SUPFAM" id="SSF56112">
    <property type="entry name" value="Protein kinase-like (PK-like)"/>
    <property type="match status" value="1"/>
</dbReference>
<feature type="domain" description="Aminoglycoside phosphotransferase" evidence="2">
    <location>
        <begin position="74"/>
        <end position="297"/>
    </location>
</feature>
<dbReference type="Pfam" id="PF01636">
    <property type="entry name" value="APH"/>
    <property type="match status" value="1"/>
</dbReference>
<feature type="compositionally biased region" description="Basic and acidic residues" evidence="1">
    <location>
        <begin position="1"/>
        <end position="15"/>
    </location>
</feature>
<evidence type="ECO:0000313" key="4">
    <source>
        <dbReference type="Proteomes" id="UP000003986"/>
    </source>
</evidence>